<comment type="caution">
    <text evidence="1">The sequence shown here is derived from an EMBL/GenBank/DDBJ whole genome shotgun (WGS) entry which is preliminary data.</text>
</comment>
<dbReference type="InterPro" id="IPR010982">
    <property type="entry name" value="Lambda_DNA-bd_dom_sf"/>
</dbReference>
<dbReference type="Proteomes" id="UP001524586">
    <property type="component" value="Unassembled WGS sequence"/>
</dbReference>
<gene>
    <name evidence="1" type="ORF">NP596_18870</name>
</gene>
<name>A0ABT1U9J4_9GAMM</name>
<keyword evidence="1" id="KW-0238">DNA-binding</keyword>
<dbReference type="GO" id="GO:0003677">
    <property type="term" value="F:DNA binding"/>
    <property type="evidence" value="ECO:0007669"/>
    <property type="project" value="UniProtKB-KW"/>
</dbReference>
<dbReference type="Gene3D" id="1.10.260.40">
    <property type="entry name" value="lambda repressor-like DNA-binding domains"/>
    <property type="match status" value="1"/>
</dbReference>
<evidence type="ECO:0000313" key="2">
    <source>
        <dbReference type="Proteomes" id="UP001524586"/>
    </source>
</evidence>
<organism evidence="1 2">
    <name type="scientific">Methylomonas rivi</name>
    <dbReference type="NCBI Taxonomy" id="2952226"/>
    <lineage>
        <taxon>Bacteria</taxon>
        <taxon>Pseudomonadati</taxon>
        <taxon>Pseudomonadota</taxon>
        <taxon>Gammaproteobacteria</taxon>
        <taxon>Methylococcales</taxon>
        <taxon>Methylococcaceae</taxon>
        <taxon>Methylomonas</taxon>
    </lineage>
</organism>
<proteinExistence type="predicted"/>
<evidence type="ECO:0000313" key="1">
    <source>
        <dbReference type="EMBL" id="MCQ8130530.1"/>
    </source>
</evidence>
<accession>A0ABT1U9J4</accession>
<sequence>MKTLRERLLEVIDFKGETPKSLEEKTGVDRAKWSNIKRKDPIRATEEHLEAIFKLWPEYALWIATETTNPEAGQISPELEETRQKLG</sequence>
<reference evidence="1 2" key="1">
    <citation type="submission" date="2022-07" db="EMBL/GenBank/DDBJ databases">
        <title>Methylomonas rivi sp. nov., Methylomonas rosea sp. nov., Methylomonas aureus sp. nov. and Methylomonas subterranea sp. nov., four novel methanotrophs isolated from a freshwater creek and the deep terrestrial subsurface.</title>
        <authorList>
            <person name="Abin C."/>
            <person name="Sankaranarayanan K."/>
            <person name="Garner C."/>
            <person name="Sindelar R."/>
            <person name="Kotary K."/>
            <person name="Garner R."/>
            <person name="Barclay S."/>
            <person name="Lawson P."/>
            <person name="Krumholz L."/>
        </authorList>
    </citation>
    <scope>NUCLEOTIDE SEQUENCE [LARGE SCALE GENOMIC DNA]</scope>
    <source>
        <strain evidence="1 2">WSC-6</strain>
    </source>
</reference>
<dbReference type="RefSeq" id="WP_256616953.1">
    <property type="nucleotide sequence ID" value="NZ_JANIBK010000175.1"/>
</dbReference>
<dbReference type="EMBL" id="JANIBK010000175">
    <property type="protein sequence ID" value="MCQ8130530.1"/>
    <property type="molecule type" value="Genomic_DNA"/>
</dbReference>
<keyword evidence="2" id="KW-1185">Reference proteome</keyword>
<protein>
    <submittedName>
        <fullName evidence="1">DNA-binding protein</fullName>
    </submittedName>
</protein>